<proteinExistence type="predicted"/>
<evidence type="ECO:0000313" key="2">
    <source>
        <dbReference type="Proteomes" id="UP000824988"/>
    </source>
</evidence>
<dbReference type="AlphaFoldDB" id="A0A8D4VKW4"/>
<dbReference type="Proteomes" id="UP000824988">
    <property type="component" value="Chromosome"/>
</dbReference>
<evidence type="ECO:0000313" key="1">
    <source>
        <dbReference type="EMBL" id="BBL69723.1"/>
    </source>
</evidence>
<sequence length="69" mass="7788">MSITVYYEEYISENDLQLCLQTDVNCASLSIIANRGGDESPVFLMRPLDMRLLANQLLELADYIDEEGA</sequence>
<reference evidence="1" key="1">
    <citation type="submission" date="2019-06" db="EMBL/GenBank/DDBJ databases">
        <title>Complete genome sequence of Methylogaea oryzae strain JCM16910.</title>
        <authorList>
            <person name="Asakawa S."/>
        </authorList>
    </citation>
    <scope>NUCLEOTIDE SEQUENCE</scope>
    <source>
        <strain evidence="1">E10</strain>
    </source>
</reference>
<accession>A0A8D4VKW4</accession>
<gene>
    <name evidence="1" type="ORF">MoryE10_03290</name>
</gene>
<name>A0A8D4VKW4_9GAMM</name>
<keyword evidence="2" id="KW-1185">Reference proteome</keyword>
<dbReference type="KEGG" id="moz:MoryE10_03290"/>
<organism evidence="1 2">
    <name type="scientific">Methylogaea oryzae</name>
    <dbReference type="NCBI Taxonomy" id="1295382"/>
    <lineage>
        <taxon>Bacteria</taxon>
        <taxon>Pseudomonadati</taxon>
        <taxon>Pseudomonadota</taxon>
        <taxon>Gammaproteobacteria</taxon>
        <taxon>Methylococcales</taxon>
        <taxon>Methylococcaceae</taxon>
        <taxon>Methylogaea</taxon>
    </lineage>
</organism>
<dbReference type="EMBL" id="AP019782">
    <property type="protein sequence ID" value="BBL69723.1"/>
    <property type="molecule type" value="Genomic_DNA"/>
</dbReference>
<dbReference type="RefSeq" id="WP_221048020.1">
    <property type="nucleotide sequence ID" value="NZ_AP019782.1"/>
</dbReference>
<protein>
    <submittedName>
        <fullName evidence="1">Uncharacterized protein</fullName>
    </submittedName>
</protein>